<evidence type="ECO:0000256" key="3">
    <source>
        <dbReference type="ARBA" id="ARBA00022989"/>
    </source>
</evidence>
<evidence type="ECO:0000256" key="5">
    <source>
        <dbReference type="SAM" id="MobiDB-lite"/>
    </source>
</evidence>
<evidence type="ECO:0000256" key="4">
    <source>
        <dbReference type="ARBA" id="ARBA00023136"/>
    </source>
</evidence>
<feature type="transmembrane region" description="Helical" evidence="6">
    <location>
        <begin position="87"/>
        <end position="112"/>
    </location>
</feature>
<reference evidence="7 8" key="2">
    <citation type="journal article" date="2010" name="Stand. Genomic Sci.">
        <title>Complete genome sequence of Xylanimonas cellulosilytica type strain (XIL07).</title>
        <authorList>
            <person name="Foster B."/>
            <person name="Pukall R."/>
            <person name="Abt B."/>
            <person name="Nolan M."/>
            <person name="Glavina Del Rio T."/>
            <person name="Chen F."/>
            <person name="Lucas S."/>
            <person name="Tice H."/>
            <person name="Pitluck S."/>
            <person name="Cheng J.-F."/>
            <person name="Chertkov O."/>
            <person name="Brettin T."/>
            <person name="Han C."/>
            <person name="Detter J.C."/>
            <person name="Bruce D."/>
            <person name="Goodwin L."/>
            <person name="Ivanova N."/>
            <person name="Mavromatis K."/>
            <person name="Pati A."/>
            <person name="Mikhailova N."/>
            <person name="Chen A."/>
            <person name="Palaniappan K."/>
            <person name="Land M."/>
            <person name="Hauser L."/>
            <person name="Chang Y.-J."/>
            <person name="Jeffries C.D."/>
            <person name="Chain P."/>
            <person name="Rohde M."/>
            <person name="Goeker M."/>
            <person name="Bristow J."/>
            <person name="Eisen J.A."/>
            <person name="Markowitz V."/>
            <person name="Hugenholtz P."/>
            <person name="Kyrpides N.C."/>
            <person name="Klenk H.-P."/>
            <person name="Lapidus A."/>
        </authorList>
    </citation>
    <scope>NUCLEOTIDE SEQUENCE [LARGE SCALE GENOMIC DNA]</scope>
    <source>
        <strain evidence="8">DSM 15894 / CECT 5975 / LMG 20990 / XIL07</strain>
    </source>
</reference>
<sequence length="187" mass="19844">MSDSQNPPPEQQPDQPPYGTPPGGPPSGPPPGQPSYGPPSGAYPPPGPYPPGGQYPPGHYPPPGGYYAPPPPLAEHDARTWASAAHWAPLVLLIVTSGSLAWAAPLIIWLVFRHRSWLVDDQAKEALNFQITLVIAVIVGAITLVFIVGIIILVAALVLSIVCGIQGAIRANNGEPYRYPICIRFVK</sequence>
<evidence type="ECO:0008006" key="9">
    <source>
        <dbReference type="Google" id="ProtNLM"/>
    </source>
</evidence>
<organism evidence="7 8">
    <name type="scientific">Xylanimonas cellulosilytica (strain DSM 15894 / JCM 12276 / CECT 5975 / KCTC 9989 / LMG 20990 / NBRC 107835 / XIL07)</name>
    <dbReference type="NCBI Taxonomy" id="446471"/>
    <lineage>
        <taxon>Bacteria</taxon>
        <taxon>Bacillati</taxon>
        <taxon>Actinomycetota</taxon>
        <taxon>Actinomycetes</taxon>
        <taxon>Micrococcales</taxon>
        <taxon>Promicromonosporaceae</taxon>
        <taxon>Xylanimonas</taxon>
    </lineage>
</organism>
<evidence type="ECO:0000256" key="6">
    <source>
        <dbReference type="SAM" id="Phobius"/>
    </source>
</evidence>
<proteinExistence type="predicted"/>
<gene>
    <name evidence="7" type="ordered locus">Xcel_2198</name>
</gene>
<dbReference type="EMBL" id="CP001821">
    <property type="protein sequence ID" value="ACZ31216.1"/>
    <property type="molecule type" value="Genomic_DNA"/>
</dbReference>
<dbReference type="RefSeq" id="WP_012878958.1">
    <property type="nucleotide sequence ID" value="NC_013530.1"/>
</dbReference>
<evidence type="ECO:0000313" key="7">
    <source>
        <dbReference type="EMBL" id="ACZ31216.1"/>
    </source>
</evidence>
<accession>D1BUX7</accession>
<dbReference type="Proteomes" id="UP000002255">
    <property type="component" value="Chromosome"/>
</dbReference>
<protein>
    <recommendedName>
        <fullName evidence="9">DUF4870 domain-containing protein</fullName>
    </recommendedName>
</protein>
<reference evidence="8" key="1">
    <citation type="submission" date="2009-11" db="EMBL/GenBank/DDBJ databases">
        <title>The complete chromosome of Xylanimonas cellulosilytica DSM 15894.</title>
        <authorList>
            <consortium name="US DOE Joint Genome Institute (JGI-PGF)"/>
            <person name="Lucas S."/>
            <person name="Copeland A."/>
            <person name="Lapidus A."/>
            <person name="Glavina del Rio T."/>
            <person name="Dalin E."/>
            <person name="Tice H."/>
            <person name="Bruce D."/>
            <person name="Goodwin L."/>
            <person name="Pitluck S."/>
            <person name="Kyrpides N."/>
            <person name="Mavromatis K."/>
            <person name="Ivanova N."/>
            <person name="Mikhailova N."/>
            <person name="Foster B."/>
            <person name="Clum A."/>
            <person name="Brettin T."/>
            <person name="Detter J.C."/>
            <person name="Han C."/>
            <person name="Larimer F."/>
            <person name="Land M."/>
            <person name="Hauser L."/>
            <person name="Markowitz V."/>
            <person name="Cheng J.F."/>
            <person name="Hugenholtz P."/>
            <person name="Woyke T."/>
            <person name="Wu D."/>
            <person name="Gehrich-Schroeter G."/>
            <person name="Schneider S."/>
            <person name="Pukall S.R."/>
            <person name="Klenk H.P."/>
            <person name="Eisen J.A."/>
        </authorList>
    </citation>
    <scope>NUCLEOTIDE SEQUENCE [LARGE SCALE GENOMIC DNA]</scope>
    <source>
        <strain evidence="8">DSM 15894 / CECT 5975 / LMG 20990 / XIL07</strain>
    </source>
</reference>
<dbReference type="KEGG" id="xce:Xcel_2198"/>
<keyword evidence="4 6" id="KW-0472">Membrane</keyword>
<dbReference type="HOGENOM" id="CLU_110679_0_0_11"/>
<dbReference type="STRING" id="446471.Xcel_2198"/>
<dbReference type="OrthoDB" id="9808930at2"/>
<evidence type="ECO:0000313" key="8">
    <source>
        <dbReference type="Proteomes" id="UP000002255"/>
    </source>
</evidence>
<feature type="transmembrane region" description="Helical" evidence="6">
    <location>
        <begin position="133"/>
        <end position="162"/>
    </location>
</feature>
<keyword evidence="8" id="KW-1185">Reference proteome</keyword>
<dbReference type="InterPro" id="IPR019109">
    <property type="entry name" value="MamF_MmsF"/>
</dbReference>
<dbReference type="AlphaFoldDB" id="D1BUX7"/>
<name>D1BUX7_XYLCX</name>
<comment type="subcellular location">
    <subcellularLocation>
        <location evidence="1">Membrane</location>
        <topology evidence="1">Multi-pass membrane protein</topology>
    </subcellularLocation>
</comment>
<evidence type="ECO:0000256" key="2">
    <source>
        <dbReference type="ARBA" id="ARBA00022692"/>
    </source>
</evidence>
<feature type="region of interest" description="Disordered" evidence="5">
    <location>
        <begin position="1"/>
        <end position="56"/>
    </location>
</feature>
<dbReference type="Pfam" id="PF09685">
    <property type="entry name" value="MamF_MmsF"/>
    <property type="match status" value="1"/>
</dbReference>
<keyword evidence="3 6" id="KW-1133">Transmembrane helix</keyword>
<evidence type="ECO:0000256" key="1">
    <source>
        <dbReference type="ARBA" id="ARBA00004141"/>
    </source>
</evidence>
<dbReference type="eggNOG" id="COG3296">
    <property type="taxonomic scope" value="Bacteria"/>
</dbReference>
<keyword evidence="2 6" id="KW-0812">Transmembrane</keyword>